<comment type="caution">
    <text evidence="1">The sequence shown here is derived from an EMBL/GenBank/DDBJ whole genome shotgun (WGS) entry which is preliminary data.</text>
</comment>
<protein>
    <submittedName>
        <fullName evidence="1">Uncharacterized protein</fullName>
    </submittedName>
</protein>
<proteinExistence type="predicted"/>
<evidence type="ECO:0000313" key="1">
    <source>
        <dbReference type="EMBL" id="GFY74601.1"/>
    </source>
</evidence>
<organism evidence="1 2">
    <name type="scientific">Trichonephila inaurata madagascariensis</name>
    <dbReference type="NCBI Taxonomy" id="2747483"/>
    <lineage>
        <taxon>Eukaryota</taxon>
        <taxon>Metazoa</taxon>
        <taxon>Ecdysozoa</taxon>
        <taxon>Arthropoda</taxon>
        <taxon>Chelicerata</taxon>
        <taxon>Arachnida</taxon>
        <taxon>Araneae</taxon>
        <taxon>Araneomorphae</taxon>
        <taxon>Entelegynae</taxon>
        <taxon>Araneoidea</taxon>
        <taxon>Nephilidae</taxon>
        <taxon>Trichonephila</taxon>
        <taxon>Trichonephila inaurata</taxon>
    </lineage>
</organism>
<name>A0A8X7CNJ5_9ARAC</name>
<accession>A0A8X7CNJ5</accession>
<dbReference type="AlphaFoldDB" id="A0A8X7CNJ5"/>
<evidence type="ECO:0000313" key="2">
    <source>
        <dbReference type="Proteomes" id="UP000886998"/>
    </source>
</evidence>
<dbReference type="EMBL" id="BMAV01020839">
    <property type="protein sequence ID" value="GFY74601.1"/>
    <property type="molecule type" value="Genomic_DNA"/>
</dbReference>
<gene>
    <name evidence="1" type="ORF">TNIN_401641</name>
</gene>
<dbReference type="Proteomes" id="UP000886998">
    <property type="component" value="Unassembled WGS sequence"/>
</dbReference>
<sequence>MQYIWGRIAAWYALSERNHKRHVSQVEKYAHFCSCNETLKLKKSDLDSIVSKSDHFTTVVSLFRLPLSKIETSLSVSPFGCQTSSTASFSVTWHRHLVNHLRKMRKSSGWKPKGYLSLFIKCRIESGSEWKDMVHMRVPCVTEWLTYIPSLAPLGLSLHRIRLPIGIFR</sequence>
<keyword evidence="2" id="KW-1185">Reference proteome</keyword>
<reference evidence="1" key="1">
    <citation type="submission" date="2020-08" db="EMBL/GenBank/DDBJ databases">
        <title>Multicomponent nature underlies the extraordinary mechanical properties of spider dragline silk.</title>
        <authorList>
            <person name="Kono N."/>
            <person name="Nakamura H."/>
            <person name="Mori M."/>
            <person name="Yoshida Y."/>
            <person name="Ohtoshi R."/>
            <person name="Malay A.D."/>
            <person name="Moran D.A.P."/>
            <person name="Tomita M."/>
            <person name="Numata K."/>
            <person name="Arakawa K."/>
        </authorList>
    </citation>
    <scope>NUCLEOTIDE SEQUENCE</scope>
</reference>